<organism evidence="3 4">
    <name type="scientific">Abeliophyllum distichum</name>
    <dbReference type="NCBI Taxonomy" id="126358"/>
    <lineage>
        <taxon>Eukaryota</taxon>
        <taxon>Viridiplantae</taxon>
        <taxon>Streptophyta</taxon>
        <taxon>Embryophyta</taxon>
        <taxon>Tracheophyta</taxon>
        <taxon>Spermatophyta</taxon>
        <taxon>Magnoliopsida</taxon>
        <taxon>eudicotyledons</taxon>
        <taxon>Gunneridae</taxon>
        <taxon>Pentapetalae</taxon>
        <taxon>asterids</taxon>
        <taxon>lamiids</taxon>
        <taxon>Lamiales</taxon>
        <taxon>Oleaceae</taxon>
        <taxon>Forsythieae</taxon>
        <taxon>Abeliophyllum</taxon>
    </lineage>
</organism>
<dbReference type="Pfam" id="PF13462">
    <property type="entry name" value="Thioredoxin_4"/>
    <property type="match status" value="1"/>
</dbReference>
<dbReference type="AlphaFoldDB" id="A0ABD1STA3"/>
<evidence type="ECO:0000313" key="3">
    <source>
        <dbReference type="EMBL" id="KAL2503931.1"/>
    </source>
</evidence>
<dbReference type="EMBL" id="JBFOLK010000006">
    <property type="protein sequence ID" value="KAL2503931.1"/>
    <property type="molecule type" value="Genomic_DNA"/>
</dbReference>
<name>A0ABD1STA3_9LAMI</name>
<feature type="chain" id="PRO_5044806155" evidence="1">
    <location>
        <begin position="25"/>
        <end position="230"/>
    </location>
</feature>
<feature type="signal peptide" evidence="1">
    <location>
        <begin position="1"/>
        <end position="24"/>
    </location>
</feature>
<keyword evidence="4" id="KW-1185">Reference proteome</keyword>
<dbReference type="InterPro" id="IPR012336">
    <property type="entry name" value="Thioredoxin-like_fold"/>
</dbReference>
<protein>
    <submittedName>
        <fullName evidence="3">Thioredoxin superfamily protein</fullName>
    </submittedName>
</protein>
<evidence type="ECO:0000256" key="1">
    <source>
        <dbReference type="SAM" id="SignalP"/>
    </source>
</evidence>
<dbReference type="SUPFAM" id="SSF52833">
    <property type="entry name" value="Thioredoxin-like"/>
    <property type="match status" value="1"/>
</dbReference>
<proteinExistence type="predicted"/>
<dbReference type="Gene3D" id="3.40.30.10">
    <property type="entry name" value="Glutaredoxin"/>
    <property type="match status" value="1"/>
</dbReference>
<gene>
    <name evidence="3" type="ORF">Adt_19552</name>
</gene>
<dbReference type="Proteomes" id="UP001604336">
    <property type="component" value="Unassembled WGS sequence"/>
</dbReference>
<sequence>MSFKNLKIFAFLCFPMFFFVLIDAQVPIPPKLDGFWYENRPFEADSIFIEAFFDPVCPDSRDSWPGLKQALQHYGSRVTLLVHTFPLPYHDNAFVSSRALHIINKLNASATYGLLEAFFQHQEKFYGVATFNMSRANVNEQIVNFVTKAVGTSHYSAVRSGFTNSKTDRATRIAFKYGCTRGVYGTPIFFVNGIALPYKDSPLDYKGWKGIIDPLLANQVERTGEPIHFF</sequence>
<comment type="caution">
    <text evidence="3">The sequence shown here is derived from an EMBL/GenBank/DDBJ whole genome shotgun (WGS) entry which is preliminary data.</text>
</comment>
<dbReference type="PANTHER" id="PTHR33875">
    <property type="entry name" value="OS09G0542200 PROTEIN"/>
    <property type="match status" value="1"/>
</dbReference>
<dbReference type="CDD" id="cd02972">
    <property type="entry name" value="DsbA_family"/>
    <property type="match status" value="1"/>
</dbReference>
<dbReference type="PANTHER" id="PTHR33875:SF2">
    <property type="entry name" value="ACR183CP"/>
    <property type="match status" value="1"/>
</dbReference>
<dbReference type="InterPro" id="IPR036249">
    <property type="entry name" value="Thioredoxin-like_sf"/>
</dbReference>
<accession>A0ABD1STA3</accession>
<keyword evidence="1" id="KW-0732">Signal</keyword>
<evidence type="ECO:0000259" key="2">
    <source>
        <dbReference type="Pfam" id="PF13462"/>
    </source>
</evidence>
<feature type="domain" description="Thioredoxin-like fold" evidence="2">
    <location>
        <begin position="49"/>
        <end position="213"/>
    </location>
</feature>
<reference evidence="4" key="1">
    <citation type="submission" date="2024-07" db="EMBL/GenBank/DDBJ databases">
        <title>Two chromosome-level genome assemblies of Korean endemic species Abeliophyllum distichum and Forsythia ovata (Oleaceae).</title>
        <authorList>
            <person name="Jang H."/>
        </authorList>
    </citation>
    <scope>NUCLEOTIDE SEQUENCE [LARGE SCALE GENOMIC DNA]</scope>
</reference>
<evidence type="ECO:0000313" key="4">
    <source>
        <dbReference type="Proteomes" id="UP001604336"/>
    </source>
</evidence>